<evidence type="ECO:0000259" key="4">
    <source>
        <dbReference type="SMART" id="SM00382"/>
    </source>
</evidence>
<dbReference type="InterPro" id="IPR050221">
    <property type="entry name" value="26S_Proteasome_ATPase"/>
</dbReference>
<dbReference type="InterPro" id="IPR003959">
    <property type="entry name" value="ATPase_AAA_core"/>
</dbReference>
<name>A0A0G3G5Z7_9GAMM</name>
<evidence type="ECO:0000313" key="6">
    <source>
        <dbReference type="Proteomes" id="UP000064201"/>
    </source>
</evidence>
<gene>
    <name evidence="5" type="ORF">TVD_06025</name>
</gene>
<dbReference type="InterPro" id="IPR027417">
    <property type="entry name" value="P-loop_NTPase"/>
</dbReference>
<keyword evidence="3" id="KW-0067">ATP-binding</keyword>
<evidence type="ECO:0000313" key="5">
    <source>
        <dbReference type="EMBL" id="AKJ94942.1"/>
    </source>
</evidence>
<dbReference type="KEGG" id="tvr:TVD_06025"/>
<keyword evidence="2" id="KW-0547">Nucleotide-binding</keyword>
<dbReference type="Pfam" id="PF00004">
    <property type="entry name" value="AAA"/>
    <property type="match status" value="2"/>
</dbReference>
<dbReference type="GO" id="GO:0005524">
    <property type="term" value="F:ATP binding"/>
    <property type="evidence" value="ECO:0007669"/>
    <property type="project" value="UniProtKB-KW"/>
</dbReference>
<reference evidence="5 6" key="1">
    <citation type="submission" date="2015-04" db="EMBL/GenBank/DDBJ databases">
        <title>Complete Sequence for the Genome of the Thioalkalivibrio versutus D301.</title>
        <authorList>
            <person name="Mu T."/>
            <person name="Zhou J."/>
            <person name="Xu X."/>
        </authorList>
    </citation>
    <scope>NUCLEOTIDE SEQUENCE [LARGE SCALE GENOMIC DNA]</scope>
    <source>
        <strain evidence="5 6">D301</strain>
    </source>
</reference>
<dbReference type="SMART" id="SM00382">
    <property type="entry name" value="AAA"/>
    <property type="match status" value="2"/>
</dbReference>
<protein>
    <submittedName>
        <fullName evidence="5">ATPase AAA</fullName>
    </submittedName>
</protein>
<dbReference type="OrthoDB" id="9809379at2"/>
<dbReference type="PATRIC" id="fig|106634.4.peg.1232"/>
<dbReference type="RefSeq" id="WP_047251083.1">
    <property type="nucleotide sequence ID" value="NZ_CP011367.1"/>
</dbReference>
<dbReference type="InterPro" id="IPR003593">
    <property type="entry name" value="AAA+_ATPase"/>
</dbReference>
<dbReference type="SUPFAM" id="SSF52540">
    <property type="entry name" value="P-loop containing nucleoside triphosphate hydrolases"/>
    <property type="match status" value="2"/>
</dbReference>
<dbReference type="AlphaFoldDB" id="A0A0G3G5Z7"/>
<evidence type="ECO:0000256" key="1">
    <source>
        <dbReference type="ARBA" id="ARBA00006914"/>
    </source>
</evidence>
<keyword evidence="6" id="KW-1185">Reference proteome</keyword>
<feature type="domain" description="AAA+ ATPase" evidence="4">
    <location>
        <begin position="142"/>
        <end position="279"/>
    </location>
</feature>
<dbReference type="Gene3D" id="3.40.50.300">
    <property type="entry name" value="P-loop containing nucleotide triphosphate hydrolases"/>
    <property type="match status" value="2"/>
</dbReference>
<feature type="domain" description="AAA+ ATPase" evidence="4">
    <location>
        <begin position="385"/>
        <end position="514"/>
    </location>
</feature>
<dbReference type="PANTHER" id="PTHR23073">
    <property type="entry name" value="26S PROTEASOME REGULATORY SUBUNIT"/>
    <property type="match status" value="1"/>
</dbReference>
<dbReference type="STRING" id="106634.TVD_06025"/>
<sequence>MGLNDTECEILEFLTLYTSNYSFEKLLSEVRESCDLASAEIVALALNRTTGEIQNALSHGETLVRSGLVTVSSYNSRDLGFDLLDSLASQLLGTLNSPDRIFAGFFRDAPVPEENQLALSHLEPDIERVKALLLQAAGDGVQGVNILLYGPPGTGKTQIARRVAYEAELHAREVNHEDDNGSPMEPHRRQRAYQLCQYLLRRTKDALIVFDEIEDVFDASSDAAQFGGHHRSKNRGKAWTNQMLEENPVPAIWITNHWDQLDPAYLRRFDYALEVGHPPRSVRRALLARACEDLDVTEAWLDYTAGRDALTPAEISRAARVARLLRNGPDAPELVMANHLDQQAELQGRPPMITPRGLDALDYGLEYLNTDTPVEAVVQDLVAGGQGTLLAYGPPGTGKTALAHHLAEHADRPLRKRTASELISPYVGVTEKNLAQAFRETRKEGAVLLLDEADSFLTARSRARQTWEMTQTNELLVQIEAFDGILICATNCLEALDPAALRRFDHKLELRPLDHQQRAQLFDQLVSRLQPSDAEDRAALDTAHAIVRQLDSLTPGDFATVLRSQSLRGTPSAGLTLQALANALVAEHRIKPGAGARRAGFA</sequence>
<accession>A0A0G3G5Z7</accession>
<organism evidence="5 6">
    <name type="scientific">Thioalkalivibrio versutus</name>
    <dbReference type="NCBI Taxonomy" id="106634"/>
    <lineage>
        <taxon>Bacteria</taxon>
        <taxon>Pseudomonadati</taxon>
        <taxon>Pseudomonadota</taxon>
        <taxon>Gammaproteobacteria</taxon>
        <taxon>Chromatiales</taxon>
        <taxon>Ectothiorhodospiraceae</taxon>
        <taxon>Thioalkalivibrio</taxon>
    </lineage>
</organism>
<evidence type="ECO:0000256" key="2">
    <source>
        <dbReference type="ARBA" id="ARBA00022741"/>
    </source>
</evidence>
<dbReference type="GO" id="GO:0016887">
    <property type="term" value="F:ATP hydrolysis activity"/>
    <property type="evidence" value="ECO:0007669"/>
    <property type="project" value="InterPro"/>
</dbReference>
<evidence type="ECO:0000256" key="3">
    <source>
        <dbReference type="ARBA" id="ARBA00022840"/>
    </source>
</evidence>
<dbReference type="EMBL" id="CP011367">
    <property type="protein sequence ID" value="AKJ94942.1"/>
    <property type="molecule type" value="Genomic_DNA"/>
</dbReference>
<dbReference type="Proteomes" id="UP000064201">
    <property type="component" value="Chromosome"/>
</dbReference>
<proteinExistence type="inferred from homology"/>
<dbReference type="CDD" id="cd19481">
    <property type="entry name" value="RecA-like_protease"/>
    <property type="match status" value="1"/>
</dbReference>
<comment type="similarity">
    <text evidence="1">Belongs to the AAA ATPase family.</text>
</comment>